<accession>A0A9Q1E242</accession>
<dbReference type="EMBL" id="JAFJMO010000001">
    <property type="protein sequence ID" value="KAJ8288262.1"/>
    <property type="molecule type" value="Genomic_DNA"/>
</dbReference>
<keyword evidence="1" id="KW-0732">Signal</keyword>
<keyword evidence="3" id="KW-1185">Reference proteome</keyword>
<dbReference type="OrthoDB" id="9426648at2759"/>
<name>A0A9Q1E242_CONCO</name>
<sequence>MLSISPIILLALTTAAGLFKWSYGWSDEDLLLPPINSTNRFLANLEVDVRYSKRSVEESEASSETSLQALCNVSVQRLLPTSLVARWDKHFGVSVKPDLTLRRRETP</sequence>
<dbReference type="Proteomes" id="UP001152803">
    <property type="component" value="Unassembled WGS sequence"/>
</dbReference>
<evidence type="ECO:0000313" key="2">
    <source>
        <dbReference type="EMBL" id="KAJ8288262.1"/>
    </source>
</evidence>
<comment type="caution">
    <text evidence="2">The sequence shown here is derived from an EMBL/GenBank/DDBJ whole genome shotgun (WGS) entry which is preliminary data.</text>
</comment>
<proteinExistence type="predicted"/>
<protein>
    <recommendedName>
        <fullName evidence="4">Secreted protein</fullName>
    </recommendedName>
</protein>
<dbReference type="InterPro" id="IPR038962">
    <property type="entry name" value="TMEM158"/>
</dbReference>
<gene>
    <name evidence="2" type="ORF">COCON_G00009210</name>
</gene>
<feature type="chain" id="PRO_5040127012" description="Secreted protein" evidence="1">
    <location>
        <begin position="25"/>
        <end position="107"/>
    </location>
</feature>
<dbReference type="PANTHER" id="PTHR38324">
    <property type="entry name" value="TRANSMEMBRANE PROTEIN 158"/>
    <property type="match status" value="1"/>
</dbReference>
<feature type="signal peptide" evidence="1">
    <location>
        <begin position="1"/>
        <end position="24"/>
    </location>
</feature>
<reference evidence="2" key="1">
    <citation type="journal article" date="2023" name="Science">
        <title>Genome structures resolve the early diversification of teleost fishes.</title>
        <authorList>
            <person name="Parey E."/>
            <person name="Louis A."/>
            <person name="Montfort J."/>
            <person name="Bouchez O."/>
            <person name="Roques C."/>
            <person name="Iampietro C."/>
            <person name="Lluch J."/>
            <person name="Castinel A."/>
            <person name="Donnadieu C."/>
            <person name="Desvignes T."/>
            <person name="Floi Bucao C."/>
            <person name="Jouanno E."/>
            <person name="Wen M."/>
            <person name="Mejri S."/>
            <person name="Dirks R."/>
            <person name="Jansen H."/>
            <person name="Henkel C."/>
            <person name="Chen W.J."/>
            <person name="Zahm M."/>
            <person name="Cabau C."/>
            <person name="Klopp C."/>
            <person name="Thompson A.W."/>
            <person name="Robinson-Rechavi M."/>
            <person name="Braasch I."/>
            <person name="Lecointre G."/>
            <person name="Bobe J."/>
            <person name="Postlethwait J.H."/>
            <person name="Berthelot C."/>
            <person name="Roest Crollius H."/>
            <person name="Guiguen Y."/>
        </authorList>
    </citation>
    <scope>NUCLEOTIDE SEQUENCE</scope>
    <source>
        <strain evidence="2">Concon-B</strain>
    </source>
</reference>
<evidence type="ECO:0008006" key="4">
    <source>
        <dbReference type="Google" id="ProtNLM"/>
    </source>
</evidence>
<dbReference type="AlphaFoldDB" id="A0A9Q1E242"/>
<dbReference type="PANTHER" id="PTHR38324:SF1">
    <property type="entry name" value="TRANSMEMBRANE PROTEIN 158"/>
    <property type="match status" value="1"/>
</dbReference>
<evidence type="ECO:0000256" key="1">
    <source>
        <dbReference type="SAM" id="SignalP"/>
    </source>
</evidence>
<evidence type="ECO:0000313" key="3">
    <source>
        <dbReference type="Proteomes" id="UP001152803"/>
    </source>
</evidence>
<organism evidence="2 3">
    <name type="scientific">Conger conger</name>
    <name type="common">Conger eel</name>
    <name type="synonym">Muraena conger</name>
    <dbReference type="NCBI Taxonomy" id="82655"/>
    <lineage>
        <taxon>Eukaryota</taxon>
        <taxon>Metazoa</taxon>
        <taxon>Chordata</taxon>
        <taxon>Craniata</taxon>
        <taxon>Vertebrata</taxon>
        <taxon>Euteleostomi</taxon>
        <taxon>Actinopterygii</taxon>
        <taxon>Neopterygii</taxon>
        <taxon>Teleostei</taxon>
        <taxon>Anguilliformes</taxon>
        <taxon>Congridae</taxon>
        <taxon>Conger</taxon>
    </lineage>
</organism>